<reference evidence="2 3" key="1">
    <citation type="submission" date="2020-08" db="EMBL/GenBank/DDBJ databases">
        <title>Genomic Encyclopedia of Type Strains, Phase IV (KMG-V): Genome sequencing to study the core and pangenomes of soil and plant-associated prokaryotes.</title>
        <authorList>
            <person name="Whitman W."/>
        </authorList>
    </citation>
    <scope>NUCLEOTIDE SEQUENCE [LARGE SCALE GENOMIC DNA]</scope>
    <source>
        <strain evidence="2 3">M2T3</strain>
    </source>
</reference>
<dbReference type="InterPro" id="IPR058060">
    <property type="entry name" value="HYC_CC_PP"/>
</dbReference>
<keyword evidence="1" id="KW-1133">Transmembrane helix</keyword>
<evidence type="ECO:0000256" key="1">
    <source>
        <dbReference type="SAM" id="Phobius"/>
    </source>
</evidence>
<organism evidence="2 3">
    <name type="scientific">Pedobacter cryoconitis</name>
    <dbReference type="NCBI Taxonomy" id="188932"/>
    <lineage>
        <taxon>Bacteria</taxon>
        <taxon>Pseudomonadati</taxon>
        <taxon>Bacteroidota</taxon>
        <taxon>Sphingobacteriia</taxon>
        <taxon>Sphingobacteriales</taxon>
        <taxon>Sphingobacteriaceae</taxon>
        <taxon>Pedobacter</taxon>
    </lineage>
</organism>
<dbReference type="InterPro" id="IPR058512">
    <property type="entry name" value="DUF8199"/>
</dbReference>
<accession>A0A7X0MGG0</accession>
<feature type="transmembrane region" description="Helical" evidence="1">
    <location>
        <begin position="12"/>
        <end position="32"/>
    </location>
</feature>
<dbReference type="Proteomes" id="UP000521017">
    <property type="component" value="Unassembled WGS sequence"/>
</dbReference>
<dbReference type="AlphaFoldDB" id="A0A7X0MGG0"/>
<protein>
    <submittedName>
        <fullName evidence="2">Uncharacterized protein</fullName>
    </submittedName>
</protein>
<evidence type="ECO:0000313" key="2">
    <source>
        <dbReference type="EMBL" id="MBB6498049.1"/>
    </source>
</evidence>
<dbReference type="PROSITE" id="PS51257">
    <property type="entry name" value="PROKAR_LIPOPROTEIN"/>
    <property type="match status" value="1"/>
</dbReference>
<comment type="caution">
    <text evidence="2">The sequence shown here is derived from an EMBL/GenBank/DDBJ whole genome shotgun (WGS) entry which is preliminary data.</text>
</comment>
<gene>
    <name evidence="2" type="ORF">HDF25_000173</name>
</gene>
<name>A0A7X0MGG0_9SPHI</name>
<keyword evidence="1" id="KW-0812">Transmembrane</keyword>
<proteinExistence type="predicted"/>
<dbReference type="NCBIfam" id="NF047658">
    <property type="entry name" value="HYC_CC_PP"/>
    <property type="match status" value="1"/>
</dbReference>
<keyword evidence="1" id="KW-0472">Membrane</keyword>
<dbReference type="RefSeq" id="WP_184621813.1">
    <property type="nucleotide sequence ID" value="NZ_JACHCC010000001.1"/>
</dbReference>
<sequence length="133" mass="15114">MKTYISIQLKATLLIVIFLLNTVVGFACTLGIDMKFNSKHHHSVSTIHDHHQTKETKNNCCKDEVSKLTKSDKQSEVISSFNFQPVHSAIVPDFFYTQISLSSIFVNTHTNYIARQCRAPVTDIRIAIQSFQI</sequence>
<dbReference type="Pfam" id="PF26622">
    <property type="entry name" value="DUF8199"/>
    <property type="match status" value="1"/>
</dbReference>
<dbReference type="EMBL" id="JACHCC010000001">
    <property type="protein sequence ID" value="MBB6498049.1"/>
    <property type="molecule type" value="Genomic_DNA"/>
</dbReference>
<evidence type="ECO:0000313" key="3">
    <source>
        <dbReference type="Proteomes" id="UP000521017"/>
    </source>
</evidence>